<dbReference type="GeneID" id="68099042"/>
<dbReference type="Proteomes" id="UP000816034">
    <property type="component" value="Unassembled WGS sequence"/>
</dbReference>
<dbReference type="EMBL" id="PYSW02000028">
    <property type="protein sequence ID" value="KAG2379471.1"/>
    <property type="molecule type" value="Genomic_DNA"/>
</dbReference>
<name>A0AA88GLS0_NAELO</name>
<comment type="caution">
    <text evidence="1">The sequence shown here is derived from an EMBL/GenBank/DDBJ whole genome shotgun (WGS) entry which is preliminary data.</text>
</comment>
<sequence>MVFDFDKALNDFKNYEQELIEKNCSNLSFPNMENNVNHITIPFQTTRSQENSSNLDALERQTRKLRSSIERFYSFTHGPKTQSTMMLKDDDDYDLQINPFITRLTFTLACSNDVVILSALCEKFPKLEELTLVCFWIPCFELLLNNDVTTHFDLWIFTSLQELKEISLELPVTYEGELVEHDDDILKEVETFTHYLHFYTLNHYERLESVLKRYYLCVSPPCDLEELDRHSIWMLRCIMRSSVFTLPQKKQLLDRYFPLYWYPLLSHVYFPLEEILTSSVNQSLVQYMIYLMNKYELPLRFEATRATMKDFWSWCCLSYGMNMFPHLKHLLTFSVIEQQFKKAIIQHMKKKIKDSTEFGMTLREFQIILEKQQDFTTMVYLLDFAHECNMESLNSEHIFESFRVDTSHDRMDKKCQPKKNLFHMLVSRIPNQNSLILENILERHVTSDNLLELTHTHDDEYTFSALHLAILYQYDSSLILKMVQKQPLLLQIKDHDHRNDLHYGCMFLQYYHLVTQFLEMNPQLRVEKDRYERTPYETLKYFHALDDLFIPPSLKPSINP</sequence>
<protein>
    <submittedName>
        <fullName evidence="1">Uncharacterized protein</fullName>
    </submittedName>
</protein>
<dbReference type="RefSeq" id="XP_044546733.1">
    <property type="nucleotide sequence ID" value="XM_044696464.1"/>
</dbReference>
<dbReference type="AlphaFoldDB" id="A0AA88GLS0"/>
<evidence type="ECO:0000313" key="2">
    <source>
        <dbReference type="Proteomes" id="UP000816034"/>
    </source>
</evidence>
<keyword evidence="2" id="KW-1185">Reference proteome</keyword>
<reference evidence="1 2" key="1">
    <citation type="journal article" date="2018" name="BMC Genomics">
        <title>The genome of Naegleria lovaniensis, the basis for a comparative approach to unravel pathogenicity factors of the human pathogenic amoeba N. fowleri.</title>
        <authorList>
            <person name="Liechti N."/>
            <person name="Schurch N."/>
            <person name="Bruggmann R."/>
            <person name="Wittwer M."/>
        </authorList>
    </citation>
    <scope>NUCLEOTIDE SEQUENCE [LARGE SCALE GENOMIC DNA]</scope>
    <source>
        <strain evidence="1 2">ATCC 30569</strain>
    </source>
</reference>
<evidence type="ECO:0000313" key="1">
    <source>
        <dbReference type="EMBL" id="KAG2379471.1"/>
    </source>
</evidence>
<organism evidence="1 2">
    <name type="scientific">Naegleria lovaniensis</name>
    <name type="common">Amoeba</name>
    <dbReference type="NCBI Taxonomy" id="51637"/>
    <lineage>
        <taxon>Eukaryota</taxon>
        <taxon>Discoba</taxon>
        <taxon>Heterolobosea</taxon>
        <taxon>Tetramitia</taxon>
        <taxon>Eutetramitia</taxon>
        <taxon>Vahlkampfiidae</taxon>
        <taxon>Naegleria</taxon>
    </lineage>
</organism>
<proteinExistence type="predicted"/>
<accession>A0AA88GLS0</accession>
<gene>
    <name evidence="1" type="ORF">C9374_006588</name>
</gene>